<evidence type="ECO:0000256" key="1">
    <source>
        <dbReference type="SAM" id="MobiDB-lite"/>
    </source>
</evidence>
<dbReference type="SUPFAM" id="SSF53474">
    <property type="entry name" value="alpha/beta-Hydrolases"/>
    <property type="match status" value="1"/>
</dbReference>
<accession>A0ABW2SBM5</accession>
<name>A0ABW2SBM5_9BURK</name>
<feature type="compositionally biased region" description="Polar residues" evidence="1">
    <location>
        <begin position="340"/>
        <end position="352"/>
    </location>
</feature>
<dbReference type="RefSeq" id="WP_382200016.1">
    <property type="nucleotide sequence ID" value="NZ_JBHTBZ010000019.1"/>
</dbReference>
<dbReference type="InterPro" id="IPR029058">
    <property type="entry name" value="AB_hydrolase_fold"/>
</dbReference>
<comment type="caution">
    <text evidence="2">The sequence shown here is derived from an EMBL/GenBank/DDBJ whole genome shotgun (WGS) entry which is preliminary data.</text>
</comment>
<evidence type="ECO:0000313" key="3">
    <source>
        <dbReference type="Proteomes" id="UP001596457"/>
    </source>
</evidence>
<dbReference type="EMBL" id="JBHTBZ010000019">
    <property type="protein sequence ID" value="MFC7460603.1"/>
    <property type="molecule type" value="Genomic_DNA"/>
</dbReference>
<dbReference type="Gene3D" id="3.40.50.1820">
    <property type="entry name" value="alpha/beta hydrolase"/>
    <property type="match status" value="1"/>
</dbReference>
<feature type="compositionally biased region" description="Basic and acidic residues" evidence="1">
    <location>
        <begin position="355"/>
        <end position="364"/>
    </location>
</feature>
<keyword evidence="2" id="KW-0378">Hydrolase</keyword>
<organism evidence="2 3">
    <name type="scientific">Hydrogenophaga defluvii</name>
    <dbReference type="NCBI Taxonomy" id="249410"/>
    <lineage>
        <taxon>Bacteria</taxon>
        <taxon>Pseudomonadati</taxon>
        <taxon>Pseudomonadota</taxon>
        <taxon>Betaproteobacteria</taxon>
        <taxon>Burkholderiales</taxon>
        <taxon>Comamonadaceae</taxon>
        <taxon>Hydrogenophaga</taxon>
    </lineage>
</organism>
<reference evidence="3" key="1">
    <citation type="journal article" date="2019" name="Int. J. Syst. Evol. Microbiol.">
        <title>The Global Catalogue of Microorganisms (GCM) 10K type strain sequencing project: providing services to taxonomists for standard genome sequencing and annotation.</title>
        <authorList>
            <consortium name="The Broad Institute Genomics Platform"/>
            <consortium name="The Broad Institute Genome Sequencing Center for Infectious Disease"/>
            <person name="Wu L."/>
            <person name="Ma J."/>
        </authorList>
    </citation>
    <scope>NUCLEOTIDE SEQUENCE [LARGE SCALE GENOMIC DNA]</scope>
    <source>
        <strain evidence="3">CCUG 53903</strain>
    </source>
</reference>
<evidence type="ECO:0000313" key="2">
    <source>
        <dbReference type="EMBL" id="MFC7460603.1"/>
    </source>
</evidence>
<dbReference type="Proteomes" id="UP001596457">
    <property type="component" value="Unassembled WGS sequence"/>
</dbReference>
<keyword evidence="3" id="KW-1185">Reference proteome</keyword>
<gene>
    <name evidence="2" type="ORF">ACFQU0_09205</name>
</gene>
<dbReference type="GO" id="GO:0016787">
    <property type="term" value="F:hydrolase activity"/>
    <property type="evidence" value="ECO:0007669"/>
    <property type="project" value="UniProtKB-KW"/>
</dbReference>
<dbReference type="EC" id="3.1.-.-" evidence="2"/>
<feature type="region of interest" description="Disordered" evidence="1">
    <location>
        <begin position="328"/>
        <end position="371"/>
    </location>
</feature>
<sequence length="371" mass="41353">MGKTMNSHIQLGFRFTLALFGFLEARAYANDDVVDVQRFQPPIVQQQAPSIQHRWSIDGNQQRTGVARFTSIVPAYSGAGNLIASWNPRLGRIASRPTFIVVHGGHGVSPGNFASAEWLIRNLDANVLILDSYWSRGITENWTTWTKYGANMRMLDALAAARFTRSQGADPNKTYLYGDSQGGWTVLRTFTQGHSLESEVKLLFRGGIALYPNCYAKESWFSSIPNRETDKTYAPPLGPYFSPVIVFTGSKDTATPISQCNVEKSLKTATSWLHFEGATHAWDAPTDGAGRPSVDGKCSNADNIYNRFPVCRSDKYTAETQKEVLAFVESHSSRKRSRKNTSLETDQTQESDISTEERTREILREMSGGKQ</sequence>
<protein>
    <submittedName>
        <fullName evidence="2">Dienelactone hydrolase family protein</fullName>
        <ecNumber evidence="2">3.1.-.-</ecNumber>
    </submittedName>
</protein>
<proteinExistence type="predicted"/>